<evidence type="ECO:0000313" key="3">
    <source>
        <dbReference type="EMBL" id="GEK22075.1"/>
    </source>
</evidence>
<protein>
    <recommendedName>
        <fullName evidence="5">Fibronectin type-III domain-containing protein</fullName>
    </recommendedName>
</protein>
<dbReference type="RefSeq" id="WP_146927870.1">
    <property type="nucleotide sequence ID" value="NZ_BJUB01000008.1"/>
</dbReference>
<dbReference type="AlphaFoldDB" id="A0A510VA73"/>
<sequence length="179" mass="18321">MSSLDERADGRATAPAGRAVRRATGVLGVLLALVMVGSGTAWAWWTDARSVNATAGTIDIRPGTPTCVTTDPDASDGSNSPATISWAPPVVPAGSTVTYTVTAVPDTGTTRTLTPSPSTATSMLVYPSNFGDSTRPHTVTVTATVTFPGGAVWTSPASGSVKAQAVRALIFWLNMRCPA</sequence>
<keyword evidence="2" id="KW-1133">Transmembrane helix</keyword>
<reference evidence="3 4" key="1">
    <citation type="submission" date="2019-07" db="EMBL/GenBank/DDBJ databases">
        <title>Whole genome shotgun sequence of Cellulomonas xylanilytica NBRC 101102.</title>
        <authorList>
            <person name="Hosoyama A."/>
            <person name="Uohara A."/>
            <person name="Ohji S."/>
            <person name="Ichikawa N."/>
        </authorList>
    </citation>
    <scope>NUCLEOTIDE SEQUENCE [LARGE SCALE GENOMIC DNA]</scope>
    <source>
        <strain evidence="3 4">NBRC 101102</strain>
    </source>
</reference>
<dbReference type="Proteomes" id="UP000321118">
    <property type="component" value="Unassembled WGS sequence"/>
</dbReference>
<evidence type="ECO:0000313" key="4">
    <source>
        <dbReference type="Proteomes" id="UP000321118"/>
    </source>
</evidence>
<organism evidence="3 4">
    <name type="scientific">Cellulomonas xylanilytica</name>
    <dbReference type="NCBI Taxonomy" id="233583"/>
    <lineage>
        <taxon>Bacteria</taxon>
        <taxon>Bacillati</taxon>
        <taxon>Actinomycetota</taxon>
        <taxon>Actinomycetes</taxon>
        <taxon>Micrococcales</taxon>
        <taxon>Cellulomonadaceae</taxon>
        <taxon>Cellulomonas</taxon>
    </lineage>
</organism>
<comment type="caution">
    <text evidence="3">The sequence shown here is derived from an EMBL/GenBank/DDBJ whole genome shotgun (WGS) entry which is preliminary data.</text>
</comment>
<feature type="transmembrane region" description="Helical" evidence="2">
    <location>
        <begin position="26"/>
        <end position="45"/>
    </location>
</feature>
<keyword evidence="4" id="KW-1185">Reference proteome</keyword>
<proteinExistence type="predicted"/>
<gene>
    <name evidence="3" type="ORF">CXY01_25950</name>
</gene>
<dbReference type="EMBL" id="BJUB01000008">
    <property type="protein sequence ID" value="GEK22075.1"/>
    <property type="molecule type" value="Genomic_DNA"/>
</dbReference>
<name>A0A510VA73_9CELL</name>
<keyword evidence="2" id="KW-0812">Transmembrane</keyword>
<evidence type="ECO:0000256" key="1">
    <source>
        <dbReference type="SAM" id="MobiDB-lite"/>
    </source>
</evidence>
<evidence type="ECO:0008006" key="5">
    <source>
        <dbReference type="Google" id="ProtNLM"/>
    </source>
</evidence>
<accession>A0A510VA73</accession>
<feature type="region of interest" description="Disordered" evidence="1">
    <location>
        <begin position="61"/>
        <end position="87"/>
    </location>
</feature>
<keyword evidence="2" id="KW-0472">Membrane</keyword>
<evidence type="ECO:0000256" key="2">
    <source>
        <dbReference type="SAM" id="Phobius"/>
    </source>
</evidence>